<keyword evidence="3" id="KW-1185">Reference proteome</keyword>
<comment type="caution">
    <text evidence="2">The sequence shown here is derived from an EMBL/GenBank/DDBJ whole genome shotgun (WGS) entry which is preliminary data.</text>
</comment>
<sequence length="259" mass="26560">MLNQKAPLAGKVAIVTGGGRGVGRGIAIALSEQGASVVLTGRTESQLTACANEISELTGGQVSHMVATVGERHDADRTVATTLARFGRLDILVNNAQSTPRPVSVSLELVTDEIIAMVVNSGLIGAIHHMQAAFAPMKQQGGGSIINIASNAGILGHAGMSIYGAAKEGLKGLSRVAARDWGGHGIRVNAVCPASLTESAEQFQKDFPERATAVLASIPLGRLGDPVADIGRAVAFLAGPDASYITGQTWSLNGGQMMT</sequence>
<dbReference type="PANTHER" id="PTHR42879">
    <property type="entry name" value="3-OXOACYL-(ACYL-CARRIER-PROTEIN) REDUCTASE"/>
    <property type="match status" value="1"/>
</dbReference>
<comment type="similarity">
    <text evidence="1">Belongs to the short-chain dehydrogenases/reductases (SDR) family.</text>
</comment>
<dbReference type="PRINTS" id="PR00080">
    <property type="entry name" value="SDRFAMILY"/>
</dbReference>
<dbReference type="EMBL" id="JACHOA010000004">
    <property type="protein sequence ID" value="MBB4614234.1"/>
    <property type="molecule type" value="Genomic_DNA"/>
</dbReference>
<dbReference type="Proteomes" id="UP000538566">
    <property type="component" value="Unassembled WGS sequence"/>
</dbReference>
<dbReference type="PANTHER" id="PTHR42879:SF2">
    <property type="entry name" value="3-OXOACYL-[ACYL-CARRIER-PROTEIN] REDUCTASE FABG"/>
    <property type="match status" value="1"/>
</dbReference>
<dbReference type="AlphaFoldDB" id="A0A7W7ADD9"/>
<dbReference type="Gene3D" id="3.40.50.720">
    <property type="entry name" value="NAD(P)-binding Rossmann-like Domain"/>
    <property type="match status" value="1"/>
</dbReference>
<gene>
    <name evidence="2" type="ORF">GGR37_002520</name>
</gene>
<name>A0A7W7ADD9_9SPHN</name>
<organism evidence="2 3">
    <name type="scientific">Novosphingobium taihuense</name>
    <dbReference type="NCBI Taxonomy" id="260085"/>
    <lineage>
        <taxon>Bacteria</taxon>
        <taxon>Pseudomonadati</taxon>
        <taxon>Pseudomonadota</taxon>
        <taxon>Alphaproteobacteria</taxon>
        <taxon>Sphingomonadales</taxon>
        <taxon>Sphingomonadaceae</taxon>
        <taxon>Novosphingobium</taxon>
    </lineage>
</organism>
<dbReference type="RefSeq" id="WP_144904011.1">
    <property type="nucleotide sequence ID" value="NZ_JACHOA010000004.1"/>
</dbReference>
<dbReference type="Pfam" id="PF13561">
    <property type="entry name" value="adh_short_C2"/>
    <property type="match status" value="1"/>
</dbReference>
<protein>
    <submittedName>
        <fullName evidence="2">NAD(P)-dependent dehydrogenase (Short-subunit alcohol dehydrogenase family)</fullName>
    </submittedName>
</protein>
<dbReference type="PRINTS" id="PR00081">
    <property type="entry name" value="GDHRDH"/>
</dbReference>
<dbReference type="SUPFAM" id="SSF51735">
    <property type="entry name" value="NAD(P)-binding Rossmann-fold domains"/>
    <property type="match status" value="1"/>
</dbReference>
<dbReference type="OrthoDB" id="9789398at2"/>
<dbReference type="GO" id="GO:0032787">
    <property type="term" value="P:monocarboxylic acid metabolic process"/>
    <property type="evidence" value="ECO:0007669"/>
    <property type="project" value="UniProtKB-ARBA"/>
</dbReference>
<evidence type="ECO:0000313" key="3">
    <source>
        <dbReference type="Proteomes" id="UP000538566"/>
    </source>
</evidence>
<dbReference type="InterPro" id="IPR020904">
    <property type="entry name" value="Sc_DH/Rdtase_CS"/>
</dbReference>
<dbReference type="InterPro" id="IPR050259">
    <property type="entry name" value="SDR"/>
</dbReference>
<evidence type="ECO:0000256" key="1">
    <source>
        <dbReference type="ARBA" id="ARBA00006484"/>
    </source>
</evidence>
<proteinExistence type="inferred from homology"/>
<reference evidence="2 3" key="1">
    <citation type="submission" date="2020-08" db="EMBL/GenBank/DDBJ databases">
        <title>Genomic Encyclopedia of Type Strains, Phase IV (KMG-IV): sequencing the most valuable type-strain genomes for metagenomic binning, comparative biology and taxonomic classification.</title>
        <authorList>
            <person name="Goeker M."/>
        </authorList>
    </citation>
    <scope>NUCLEOTIDE SEQUENCE [LARGE SCALE GENOMIC DNA]</scope>
    <source>
        <strain evidence="2 3">DSM 17507</strain>
    </source>
</reference>
<dbReference type="PROSITE" id="PS00061">
    <property type="entry name" value="ADH_SHORT"/>
    <property type="match status" value="1"/>
</dbReference>
<accession>A0A7W7ADD9</accession>
<evidence type="ECO:0000313" key="2">
    <source>
        <dbReference type="EMBL" id="MBB4614234.1"/>
    </source>
</evidence>
<dbReference type="CDD" id="cd05233">
    <property type="entry name" value="SDR_c"/>
    <property type="match status" value="1"/>
</dbReference>
<dbReference type="FunFam" id="3.40.50.720:FF:000084">
    <property type="entry name" value="Short-chain dehydrogenase reductase"/>
    <property type="match status" value="1"/>
</dbReference>
<dbReference type="InterPro" id="IPR036291">
    <property type="entry name" value="NAD(P)-bd_dom_sf"/>
</dbReference>
<dbReference type="InterPro" id="IPR002347">
    <property type="entry name" value="SDR_fam"/>
</dbReference>